<evidence type="ECO:0000313" key="2">
    <source>
        <dbReference type="EMBL" id="POP49948.1"/>
    </source>
</evidence>
<sequence length="121" mass="14089">MDRFDTLFARLARSTFRSRFRLGLKERQYCLDKGAETVSQHAADFVARRLAPAEPQNDGKQTPMRGHPVFIAQHATATCCRGCLEKWHHIPRHQALSEEQQSYIVEVIFRWLVVQMNPPRQ</sequence>
<dbReference type="Pfam" id="PF13811">
    <property type="entry name" value="DUF4186"/>
    <property type="match status" value="1"/>
</dbReference>
<dbReference type="EMBL" id="PQGE01000002">
    <property type="protein sequence ID" value="POP47102.1"/>
    <property type="molecule type" value="Genomic_DNA"/>
</dbReference>
<dbReference type="EMBL" id="PQGD01000003">
    <property type="protein sequence ID" value="POP49948.1"/>
    <property type="molecule type" value="Genomic_DNA"/>
</dbReference>
<dbReference type="OrthoDB" id="3781311at2"/>
<dbReference type="Proteomes" id="UP000247005">
    <property type="component" value="Unassembled WGS sequence"/>
</dbReference>
<gene>
    <name evidence="2" type="ORF">CHU32_03940</name>
    <name evidence="1" type="ORF">CHU33_02390</name>
</gene>
<dbReference type="AlphaFoldDB" id="A0A2P5GTS8"/>
<dbReference type="Proteomes" id="UP000237073">
    <property type="component" value="Unassembled WGS sequence"/>
</dbReference>
<proteinExistence type="predicted"/>
<evidence type="ECO:0000313" key="3">
    <source>
        <dbReference type="Proteomes" id="UP000237073"/>
    </source>
</evidence>
<organism evidence="2 4">
    <name type="scientific">Superficieibacter electus</name>
    <dbReference type="NCBI Taxonomy" id="2022662"/>
    <lineage>
        <taxon>Bacteria</taxon>
        <taxon>Pseudomonadati</taxon>
        <taxon>Pseudomonadota</taxon>
        <taxon>Gammaproteobacteria</taxon>
        <taxon>Enterobacterales</taxon>
        <taxon>Enterobacteriaceae</taxon>
        <taxon>Superficieibacter</taxon>
    </lineage>
</organism>
<dbReference type="InterPro" id="IPR020378">
    <property type="entry name" value="DUF4186"/>
</dbReference>
<accession>A0A2P5GTS8</accession>
<evidence type="ECO:0000313" key="4">
    <source>
        <dbReference type="Proteomes" id="UP000247005"/>
    </source>
</evidence>
<evidence type="ECO:0000313" key="1">
    <source>
        <dbReference type="EMBL" id="POP47102.1"/>
    </source>
</evidence>
<reference evidence="3 4" key="1">
    <citation type="submission" date="2018-01" db="EMBL/GenBank/DDBJ databases">
        <title>Superficieibacter electus gen. nov., sp. nov., an extended-spectrum beta-lactamase possessing member of the Enterobacteriaceae family, isolated from intensive care unit surfaces.</title>
        <authorList>
            <person name="Potter R.F."/>
            <person name="D'Souza A.W."/>
        </authorList>
    </citation>
    <scope>NUCLEOTIDE SEQUENCE [LARGE SCALE GENOMIC DNA]</scope>
    <source>
        <strain evidence="2 4">BP-1</strain>
        <strain evidence="1 3">BP-2</strain>
    </source>
</reference>
<name>A0A2P5GTS8_9ENTR</name>
<keyword evidence="3" id="KW-1185">Reference proteome</keyword>
<protein>
    <submittedName>
        <fullName evidence="2">DUF4186 domain-containing protein</fullName>
    </submittedName>
</protein>
<dbReference type="RefSeq" id="WP_103674496.1">
    <property type="nucleotide sequence ID" value="NZ_PQGD01000003.1"/>
</dbReference>
<comment type="caution">
    <text evidence="2">The sequence shown here is derived from an EMBL/GenBank/DDBJ whole genome shotgun (WGS) entry which is preliminary data.</text>
</comment>